<gene>
    <name evidence="7" type="ORF">BN1048_00255</name>
</gene>
<comment type="subcellular location">
    <subcellularLocation>
        <location evidence="1">Membrane</location>
        <topology evidence="1">Multi-pass membrane protein</topology>
    </subcellularLocation>
</comment>
<evidence type="ECO:0000313" key="7">
    <source>
        <dbReference type="EMBL" id="CDZ99133.1"/>
    </source>
</evidence>
<dbReference type="PANTHER" id="PTHR30028:SF0">
    <property type="entry name" value="PROTEIN ALUMINUM SENSITIVE 3"/>
    <property type="match status" value="1"/>
</dbReference>
<feature type="transmembrane region" description="Helical" evidence="6">
    <location>
        <begin position="117"/>
        <end position="137"/>
    </location>
</feature>
<feature type="transmembrane region" description="Helical" evidence="6">
    <location>
        <begin position="59"/>
        <end position="77"/>
    </location>
</feature>
<dbReference type="PANTHER" id="PTHR30028">
    <property type="entry name" value="UPF0014 INNER MEMBRANE PROTEIN YBBM-RELATED"/>
    <property type="match status" value="1"/>
</dbReference>
<comment type="similarity">
    <text evidence="2">Belongs to the UPF0014 family.</text>
</comment>
<dbReference type="RefSeq" id="WP_035807603.1">
    <property type="nucleotide sequence ID" value="NZ_CCSE01000001.1"/>
</dbReference>
<proteinExistence type="inferred from homology"/>
<organism evidence="7 8">
    <name type="scientific">Jeotgalicoccus saudimassiliensis</name>
    <dbReference type="NCBI Taxonomy" id="1461582"/>
    <lineage>
        <taxon>Bacteria</taxon>
        <taxon>Bacillati</taxon>
        <taxon>Bacillota</taxon>
        <taxon>Bacilli</taxon>
        <taxon>Bacillales</taxon>
        <taxon>Staphylococcaceae</taxon>
        <taxon>Jeotgalicoccus</taxon>
    </lineage>
</organism>
<keyword evidence="3 6" id="KW-0812">Transmembrane</keyword>
<feature type="transmembrane region" description="Helical" evidence="6">
    <location>
        <begin position="6"/>
        <end position="27"/>
    </location>
</feature>
<keyword evidence="8" id="KW-1185">Reference proteome</keyword>
<protein>
    <recommendedName>
        <fullName evidence="9">Iron export permease protein FetB</fullName>
    </recommendedName>
</protein>
<dbReference type="AlphaFoldDB" id="A0A078LVC2"/>
<dbReference type="eggNOG" id="COG0390">
    <property type="taxonomic scope" value="Bacteria"/>
</dbReference>
<evidence type="ECO:0000256" key="2">
    <source>
        <dbReference type="ARBA" id="ARBA00005268"/>
    </source>
</evidence>
<evidence type="ECO:0000256" key="5">
    <source>
        <dbReference type="ARBA" id="ARBA00023136"/>
    </source>
</evidence>
<feature type="transmembrane region" description="Helical" evidence="6">
    <location>
        <begin position="211"/>
        <end position="236"/>
    </location>
</feature>
<accession>A0A078LVC2</accession>
<evidence type="ECO:0000313" key="8">
    <source>
        <dbReference type="Proteomes" id="UP000044136"/>
    </source>
</evidence>
<keyword evidence="5 6" id="KW-0472">Membrane</keyword>
<evidence type="ECO:0000256" key="3">
    <source>
        <dbReference type="ARBA" id="ARBA00022692"/>
    </source>
</evidence>
<sequence length="252" mass="27293">MGFQELLLSGIFVIIPLVIAVVLKLGLTKDIVIASVRSIIQLLIVGMILTLVFDSSSSIYMILMIIVMIAAASQNVIQKGTRIPGIKWIIILTLTAVEVVSMVIMLLTGILDFVPEQIIPISGMIIGNCMVLSLLFVSKFTDELENSEEMIELILSFGGEPKDAVARSLKSAIQTSMIPTIESQKTIGLVQLPGMMSGLIIGGAAPMEAVIYQLLILFLLLTSATVASVMIGYLSYPKLFNSRLQYTGLKNE</sequence>
<name>A0A078LVC2_9STAP</name>
<feature type="transmembrane region" description="Helical" evidence="6">
    <location>
        <begin position="186"/>
        <end position="205"/>
    </location>
</feature>
<reference evidence="7 8" key="1">
    <citation type="submission" date="2014-07" db="EMBL/GenBank/DDBJ databases">
        <authorList>
            <person name="Urmite Genomes Urmite Genomes"/>
        </authorList>
    </citation>
    <scope>NUCLEOTIDE SEQUENCE [LARGE SCALE GENOMIC DNA]</scope>
    <source>
        <strain evidence="7 8">13MG44_air</strain>
    </source>
</reference>
<dbReference type="InterPro" id="IPR005226">
    <property type="entry name" value="UPF0014_fam"/>
</dbReference>
<dbReference type="EMBL" id="CCSE01000001">
    <property type="protein sequence ID" value="CDZ99133.1"/>
    <property type="molecule type" value="Genomic_DNA"/>
</dbReference>
<evidence type="ECO:0000256" key="4">
    <source>
        <dbReference type="ARBA" id="ARBA00022989"/>
    </source>
</evidence>
<dbReference type="Pfam" id="PF03649">
    <property type="entry name" value="UPF0014"/>
    <property type="match status" value="1"/>
</dbReference>
<feature type="transmembrane region" description="Helical" evidence="6">
    <location>
        <begin position="89"/>
        <end position="111"/>
    </location>
</feature>
<evidence type="ECO:0000256" key="1">
    <source>
        <dbReference type="ARBA" id="ARBA00004141"/>
    </source>
</evidence>
<dbReference type="STRING" id="1461582.BN1048_00255"/>
<feature type="transmembrane region" description="Helical" evidence="6">
    <location>
        <begin position="34"/>
        <end position="53"/>
    </location>
</feature>
<evidence type="ECO:0008006" key="9">
    <source>
        <dbReference type="Google" id="ProtNLM"/>
    </source>
</evidence>
<dbReference type="GO" id="GO:0005886">
    <property type="term" value="C:plasma membrane"/>
    <property type="evidence" value="ECO:0007669"/>
    <property type="project" value="TreeGrafter"/>
</dbReference>
<evidence type="ECO:0000256" key="6">
    <source>
        <dbReference type="SAM" id="Phobius"/>
    </source>
</evidence>
<dbReference type="OrthoDB" id="9791807at2"/>
<keyword evidence="4 6" id="KW-1133">Transmembrane helix</keyword>
<dbReference type="Proteomes" id="UP000044136">
    <property type="component" value="Unassembled WGS sequence"/>
</dbReference>
<dbReference type="HOGENOM" id="CLU_076147_1_0_9"/>